<feature type="compositionally biased region" description="Polar residues" evidence="1">
    <location>
        <begin position="1964"/>
        <end position="1979"/>
    </location>
</feature>
<dbReference type="Gene3D" id="2.30.42.10">
    <property type="match status" value="3"/>
</dbReference>
<dbReference type="Proteomes" id="UP000694941">
    <property type="component" value="Unplaced"/>
</dbReference>
<name>A0ABM1TAK6_LIMPO</name>
<dbReference type="CDD" id="cd00136">
    <property type="entry name" value="PDZ_canonical"/>
    <property type="match status" value="1"/>
</dbReference>
<feature type="region of interest" description="Disordered" evidence="1">
    <location>
        <begin position="2884"/>
        <end position="2908"/>
    </location>
</feature>
<proteinExistence type="predicted"/>
<dbReference type="SUPFAM" id="SSF50156">
    <property type="entry name" value="PDZ domain-like"/>
    <property type="match status" value="3"/>
</dbReference>
<reference evidence="4" key="1">
    <citation type="submission" date="2025-08" db="UniProtKB">
        <authorList>
            <consortium name="RefSeq"/>
        </authorList>
    </citation>
    <scope>IDENTIFICATION</scope>
    <source>
        <tissue evidence="4">Muscle</tissue>
    </source>
</reference>
<dbReference type="PANTHER" id="PTHR11324:SF16">
    <property type="entry name" value="PDZ DOMAIN-CONTAINING PROTEIN 2"/>
    <property type="match status" value="1"/>
</dbReference>
<feature type="compositionally biased region" description="Low complexity" evidence="1">
    <location>
        <begin position="2468"/>
        <end position="2487"/>
    </location>
</feature>
<gene>
    <name evidence="4" type="primary">LOC106468846</name>
</gene>
<feature type="region of interest" description="Disordered" evidence="1">
    <location>
        <begin position="2964"/>
        <end position="2983"/>
    </location>
</feature>
<feature type="compositionally biased region" description="Basic and acidic residues" evidence="1">
    <location>
        <begin position="900"/>
        <end position="909"/>
    </location>
</feature>
<feature type="region of interest" description="Disordered" evidence="1">
    <location>
        <begin position="941"/>
        <end position="1028"/>
    </location>
</feature>
<evidence type="ECO:0000313" key="4">
    <source>
        <dbReference type="RefSeq" id="XP_022252912.1"/>
    </source>
</evidence>
<evidence type="ECO:0000259" key="2">
    <source>
        <dbReference type="PROSITE" id="PS50106"/>
    </source>
</evidence>
<dbReference type="RefSeq" id="XP_022252912.1">
    <property type="nucleotide sequence ID" value="XM_022397204.1"/>
</dbReference>
<keyword evidence="3" id="KW-1185">Reference proteome</keyword>
<dbReference type="CDD" id="cd06763">
    <property type="entry name" value="PDZ7_PDZD2-PDZ4_hPro-IL-16-like"/>
    <property type="match status" value="1"/>
</dbReference>
<feature type="region of interest" description="Disordered" evidence="1">
    <location>
        <begin position="2456"/>
        <end position="2505"/>
    </location>
</feature>
<dbReference type="SMART" id="SM00228">
    <property type="entry name" value="PDZ"/>
    <property type="match status" value="3"/>
</dbReference>
<dbReference type="Pfam" id="PF00595">
    <property type="entry name" value="PDZ"/>
    <property type="match status" value="3"/>
</dbReference>
<evidence type="ECO:0000313" key="3">
    <source>
        <dbReference type="Proteomes" id="UP000694941"/>
    </source>
</evidence>
<feature type="domain" description="PDZ" evidence="2">
    <location>
        <begin position="3108"/>
        <end position="3193"/>
    </location>
</feature>
<feature type="region of interest" description="Disordered" evidence="1">
    <location>
        <begin position="1964"/>
        <end position="1986"/>
    </location>
</feature>
<dbReference type="PANTHER" id="PTHR11324">
    <property type="entry name" value="IL16-RELATED"/>
    <property type="match status" value="1"/>
</dbReference>
<dbReference type="InterPro" id="IPR001478">
    <property type="entry name" value="PDZ"/>
</dbReference>
<feature type="compositionally biased region" description="Polar residues" evidence="1">
    <location>
        <begin position="889"/>
        <end position="899"/>
    </location>
</feature>
<dbReference type="GeneID" id="106468846"/>
<dbReference type="InterPro" id="IPR036034">
    <property type="entry name" value="PDZ_sf"/>
</dbReference>
<feature type="compositionally biased region" description="Polar residues" evidence="1">
    <location>
        <begin position="2968"/>
        <end position="2982"/>
    </location>
</feature>
<sequence>MFNSRSGKLIVVDVYNDEDNMKRTTISKKTNVSEHENAHFDCPANKNNNQFFCDENETFDEVDNQKSVPLPTLVKPGGCNGFVTVVNVNDNICTVMGGESEASQGSTELTEDIHSRGNFVTVLQVNSDDNERFKHDSNIEEVTIYRLPEEKLGMALKFEGGVDVTNNVSKVHIQSLSEGTPAARAVCTIKPLQAGDEILMIQGKEVSKLTRFDCITMLREATDSVKLLVNHHFPNEVHYKQKNATALTQKLENNRVKSKNIRPEKERMRGPAPPVPPRKVNRCSRVFGFIQNKQDCHEEDSHRQVTLAERHREAPHRYFQNMNNQANKPPDINNSVNRRHFSKNKNQMNRSITVSDDITGEWIFDKYKKINQSATPCSSNKKTVGDSTGNSFQEKDEKKIHQHFDLKQVLIPFEKLERELDEGDFSETKNEQHHDFSKYGFTCKKDLEINENIPIDPPVSFQDQVMTGHIEPRVSLESNVDLIGSPKLLEPFNLSTNEKSQNIKKNELYNIREENLSECSKKMDEHGIYKDQNKSFQPTSSTTREETNQNICINVTQNVDSSSGMPENHNDQDIIISNCTGQSDVVQMSDNSEAKNSMTKEIKKLDSEEKNLIVKRKDGSISAMKYSSSESKKAGYQNVEVTNQDSVVFKKSAGFQQAFSTTTVSGAHRKRHSSEDLYSSADALNKNAQHRSDEMVRNSLTSSIEESSTINSTYASDGFKDFGIFPSEHHAFASASDVGSNKDSWRNASSEICHFSNGGTLDKLKVERSDINSHNALCKSESIKSFNMTLQNEAGIKGYNTTQNDFDEKIILAESPYQSFDIDAHVTWDKSQNVNICSDNHEFLDNSQIANSQFDNQESLGKSQTTNFHVDKHESSDKSQATNVYFDNQESLDNSQTENSHVDKQESLEKTQTTNSHVDKHESPNKSHITKFYFDKHESLEETQKTSSHVGKHESLEKTQTTNSHVDKQESLEETQTTNSHVDKQESLEETQTTNSHVDKHESLEETQTTNSHVDKHESLEITQTTSSHVDIQESLEETQTTNSQDNIQASLEETQTTNSHVDIQDILDKSHVIKGNVNNLDNLDKSYVNNVQDDDELDSSDMAHVNNVQEDILDTLEKSCAKNVLGVLDKPHYDKRDTLDKVYVENILMDKLDIFDISHVKIVKVHQLDTLEESYAENVNKNKLDISVKSCVNDVIAEKLDNANKPHVEILNVEKLKNSSKSHFINANVEKLDDLNKSNVKNMNVHKDDILNKSQNFQIDKQDILGKSHVINGNVHNLDDLDKLHVKNINIDRLDDLHKSDVFNFPTHKQDYLAKTLVKNVGFDNMDALNISYDKNVNADKIDVDESRVVKSPVGKQDDWAKTPVKNVGFDNMDALNIPYDKNVNADKIDVDESRVVKSPVGKQDDWAKTPVKNVDFDNMDALNITYDKNVNADKIDVDESRVVKSQVGKQDDWAKTPVKNVDSDNMDAINISYDKNVNADKTYVDESRVLMSPDHKQDDWSKPQVKNVRVGQLDIMENSKNYNFDVAKNISSKEDIFIDTNIILEEPKNENSFVDTHVSLGQLQTENIQTIANEALNESHIENPLFITNDDLDTLCVKNSHITVKNDLNKSHINTNGCTDKYHFEKLRDERGNYLDETKVGNNHVNNKNEKSVTKHDEMNCIYQQYSDGQCKEMSSFYSGDQSVNHHEIDHFDSSSQNRRQFSSLGCPSFETRNHDQIDFLSLNTGQFSSLSCPSFETKNHDQIDFPSLNTGQFSSLGCPSFETRNHDQIDFPSLNTGQFSSLVCSPLLRVNTRNQETFTIEEADVSEVENIKKEEDIQNKICSGKKQENVISKEFQSSRALEHREEKKMKDANNEELHTREICHDSANFDVFPPMNVSKPISNCDENFRIENNEYSVFKQQTVEGATEDEHPEELEVTKGLNNVQQQLKKADLEYKGIAEAYKQDYGISHLGKKCEISTSGTISRSSDTLEPSRQTLDGEEFPSNGIDAHYHQYFVRLRHSSGSEDSGVFLDDINGEAGHVTEKNVHTDGVYFNSHFENSENLLTSELFNPGDKIISSATNNGNLIKDPLCKDSIVSSSSSNDFTLASQKVNESVDNNLLSMSVEPPPLPASLPPKLKDVQSEHDKSLLSCGTLENILVLTSEETNLCGNPLSEDSNDQLNYVTSLSSNKRHKDIDADADIFDQEQTSSSEASPVLKSKEFEINKESTFSKNKLDEDWSKKIHGNKPKEERNSNENGIANLEMEKLCSENKEMFSSEDNQSVSLNDKYHFKAKLLEEHEINGNSNIRAFNKGVDFAKDNFEDSSSAETRTRFSNETVKFTAETNSNTDYNNFSDSVVDSQTKNYTKMKGVIVSDECNNTVSNLQPTIMSSTTNILPKSNSEKPFPGFQQKKYTSPFTRRGYYFNSNIAGKDVSISPILSEPPWKNTDSDIPKYSPAFKRRSLQTFGVSPISSISSNMCTAPPPSTYSSQSKSSSISSLDGSGASDTEEKKSNSSYQSKTELPVTCDKVSLSDSISLPIHISNNPQILTDFPVEEMKEKSVQENKDEMTTKNMHGLSEDIKSVPEVALPSIIVDVPPAPKEIKYEQEYKLEEIGNQFEQNCDYEENMSEENTVKKSDLYKYSKELTASKLSDINYESNKDKRPITPEPTTEIILNNLLDTSSQSEQIVCKESKKIVISEICQDSSSSLDSLRKIEGKFLAQPVCVSMIVPENEVKQSDQLLADNGIKQQVGDRKTAPKCHLTRNECGPVVLLDNVNSSLSKNTSHSSSLNPRLNELEKLENETEETLFKPSILSQQKTVLKKTENGSADSVKNFRALAEKWEKKTHDNKQEVKLSPVSSSTRSLTKIESLPYMVHKGNVKLPPSLIPKSREHQAYIRRQSVPSNTVATNSSSTVKLREKKSTGPRPTSLIEAKEKVHVDNMWNNNFTYGSYFLRYSNVSSAESLPKSYHNYDTNEAFTKSRESLDQLGQRNRPRASTSVSDIRKNFENQAKSAQHSWIPKPSSRRTSEDRNFFSSHKYSLSSISTDCDLNPMSSVDSNTNGSGTNTPVHYGSQTSLSSNTCDPYGSVTSLASTTSLISLQELQQLIDEANQSLQDEVAPCSQDVTVVVIHREIQGGSIGITLAGGADCEVKEITVHRVITGSLADRDGRIKKGDRIISINGRCVKGMSHSDAVNLLKSPRKEVVLVLSRERPDCPPTGVLSTEKDALFGEGNFPYTAGAKRMDEVKKLNGEVKSEDECVRKVEIHKDGTGLGFSLEGGKDSPAGDKPLTVKKVFTGGAADKEGTLKAGDEILAINNQTVVSMTRTEAWNFMKKLTDGPVLITLRETS</sequence>
<dbReference type="PROSITE" id="PS50106">
    <property type="entry name" value="PDZ"/>
    <property type="match status" value="3"/>
</dbReference>
<accession>A0ABM1TAK6</accession>
<protein>
    <submittedName>
        <fullName evidence="4">Uncharacterized protein LOC106468846</fullName>
    </submittedName>
</protein>
<organism evidence="3 4">
    <name type="scientific">Limulus polyphemus</name>
    <name type="common">Atlantic horseshoe crab</name>
    <dbReference type="NCBI Taxonomy" id="6850"/>
    <lineage>
        <taxon>Eukaryota</taxon>
        <taxon>Metazoa</taxon>
        <taxon>Ecdysozoa</taxon>
        <taxon>Arthropoda</taxon>
        <taxon>Chelicerata</taxon>
        <taxon>Merostomata</taxon>
        <taxon>Xiphosura</taxon>
        <taxon>Limulidae</taxon>
        <taxon>Limulus</taxon>
    </lineage>
</organism>
<feature type="region of interest" description="Disordered" evidence="1">
    <location>
        <begin position="889"/>
        <end position="927"/>
    </location>
</feature>
<feature type="compositionally biased region" description="Low complexity" evidence="1">
    <location>
        <begin position="2884"/>
        <end position="2896"/>
    </location>
</feature>
<feature type="region of interest" description="Disordered" evidence="1">
    <location>
        <begin position="2992"/>
        <end position="3012"/>
    </location>
</feature>
<feature type="domain" description="PDZ" evidence="2">
    <location>
        <begin position="3243"/>
        <end position="3328"/>
    </location>
</feature>
<feature type="domain" description="PDZ" evidence="2">
    <location>
        <begin position="141"/>
        <end position="233"/>
    </location>
</feature>
<evidence type="ECO:0000256" key="1">
    <source>
        <dbReference type="SAM" id="MobiDB-lite"/>
    </source>
</evidence>